<evidence type="ECO:0000259" key="13">
    <source>
        <dbReference type="PROSITE" id="PS50885"/>
    </source>
</evidence>
<evidence type="ECO:0000313" key="14">
    <source>
        <dbReference type="EMBL" id="SER36382.1"/>
    </source>
</evidence>
<name>A0A1H9NKG1_9PSEU</name>
<organism evidence="14 15">
    <name type="scientific">Actinokineospora terrae</name>
    <dbReference type="NCBI Taxonomy" id="155974"/>
    <lineage>
        <taxon>Bacteria</taxon>
        <taxon>Bacillati</taxon>
        <taxon>Actinomycetota</taxon>
        <taxon>Actinomycetes</taxon>
        <taxon>Pseudonocardiales</taxon>
        <taxon>Pseudonocardiaceae</taxon>
        <taxon>Actinokineospora</taxon>
    </lineage>
</organism>
<dbReference type="Pfam" id="PF02518">
    <property type="entry name" value="HATPase_c"/>
    <property type="match status" value="1"/>
</dbReference>
<dbReference type="Gene3D" id="1.10.287.130">
    <property type="match status" value="1"/>
</dbReference>
<dbReference type="SMART" id="SM00387">
    <property type="entry name" value="HATPase_c"/>
    <property type="match status" value="1"/>
</dbReference>
<protein>
    <recommendedName>
        <fullName evidence="3">histidine kinase</fullName>
        <ecNumber evidence="3">2.7.13.3</ecNumber>
    </recommendedName>
</protein>
<dbReference type="Pfam" id="PF00672">
    <property type="entry name" value="HAMP"/>
    <property type="match status" value="1"/>
</dbReference>
<dbReference type="EMBL" id="FOGI01000003">
    <property type="protein sequence ID" value="SER36382.1"/>
    <property type="molecule type" value="Genomic_DNA"/>
</dbReference>
<keyword evidence="4" id="KW-0597">Phosphoprotein</keyword>
<evidence type="ECO:0000256" key="8">
    <source>
        <dbReference type="ARBA" id="ARBA00022989"/>
    </source>
</evidence>
<dbReference type="SMART" id="SM00388">
    <property type="entry name" value="HisKA"/>
    <property type="match status" value="1"/>
</dbReference>
<dbReference type="InterPro" id="IPR005467">
    <property type="entry name" value="His_kinase_dom"/>
</dbReference>
<keyword evidence="5" id="KW-0808">Transferase</keyword>
<dbReference type="CDD" id="cd00075">
    <property type="entry name" value="HATPase"/>
    <property type="match status" value="1"/>
</dbReference>
<comment type="catalytic activity">
    <reaction evidence="1">
        <text>ATP + protein L-histidine = ADP + protein N-phospho-L-histidine.</text>
        <dbReference type="EC" id="2.7.13.3"/>
    </reaction>
</comment>
<keyword evidence="9" id="KW-0902">Two-component regulatory system</keyword>
<dbReference type="PROSITE" id="PS50109">
    <property type="entry name" value="HIS_KIN"/>
    <property type="match status" value="1"/>
</dbReference>
<dbReference type="EC" id="2.7.13.3" evidence="3"/>
<dbReference type="Gene3D" id="6.10.340.10">
    <property type="match status" value="1"/>
</dbReference>
<evidence type="ECO:0000256" key="4">
    <source>
        <dbReference type="ARBA" id="ARBA00022553"/>
    </source>
</evidence>
<keyword evidence="10 11" id="KW-0472">Membrane</keyword>
<dbReference type="PANTHER" id="PTHR45436">
    <property type="entry name" value="SENSOR HISTIDINE KINASE YKOH"/>
    <property type="match status" value="1"/>
</dbReference>
<evidence type="ECO:0000256" key="6">
    <source>
        <dbReference type="ARBA" id="ARBA00022692"/>
    </source>
</evidence>
<evidence type="ECO:0000256" key="9">
    <source>
        <dbReference type="ARBA" id="ARBA00023012"/>
    </source>
</evidence>
<dbReference type="SMART" id="SM00304">
    <property type="entry name" value="HAMP"/>
    <property type="match status" value="1"/>
</dbReference>
<evidence type="ECO:0000256" key="7">
    <source>
        <dbReference type="ARBA" id="ARBA00022777"/>
    </source>
</evidence>
<evidence type="ECO:0000256" key="2">
    <source>
        <dbReference type="ARBA" id="ARBA00004236"/>
    </source>
</evidence>
<dbReference type="Proteomes" id="UP000199051">
    <property type="component" value="Unassembled WGS sequence"/>
</dbReference>
<feature type="domain" description="Histidine kinase" evidence="12">
    <location>
        <begin position="255"/>
        <end position="468"/>
    </location>
</feature>
<dbReference type="PROSITE" id="PS50885">
    <property type="entry name" value="HAMP"/>
    <property type="match status" value="1"/>
</dbReference>
<dbReference type="STRING" id="155974.SAMN04487818_1034"/>
<comment type="subcellular location">
    <subcellularLocation>
        <location evidence="2">Cell membrane</location>
    </subcellularLocation>
</comment>
<dbReference type="RefSeq" id="WP_092775491.1">
    <property type="nucleotide sequence ID" value="NZ_FOGI01000003.1"/>
</dbReference>
<dbReference type="Pfam" id="PF00512">
    <property type="entry name" value="HisKA"/>
    <property type="match status" value="1"/>
</dbReference>
<proteinExistence type="predicted"/>
<dbReference type="AlphaFoldDB" id="A0A1H9NKG1"/>
<evidence type="ECO:0000313" key="15">
    <source>
        <dbReference type="Proteomes" id="UP000199051"/>
    </source>
</evidence>
<keyword evidence="15" id="KW-1185">Reference proteome</keyword>
<gene>
    <name evidence="14" type="ORF">SAMN04487818_1034</name>
</gene>
<evidence type="ECO:0000259" key="12">
    <source>
        <dbReference type="PROSITE" id="PS50109"/>
    </source>
</evidence>
<dbReference type="InterPro" id="IPR004358">
    <property type="entry name" value="Sig_transdc_His_kin-like_C"/>
</dbReference>
<accession>A0A1H9NKG1</accession>
<feature type="domain" description="HAMP" evidence="13">
    <location>
        <begin position="190"/>
        <end position="247"/>
    </location>
</feature>
<dbReference type="InterPro" id="IPR003660">
    <property type="entry name" value="HAMP_dom"/>
</dbReference>
<dbReference type="PRINTS" id="PR00344">
    <property type="entry name" value="BCTRLSENSOR"/>
</dbReference>
<keyword evidence="6 11" id="KW-0812">Transmembrane</keyword>
<dbReference type="CDD" id="cd00082">
    <property type="entry name" value="HisKA"/>
    <property type="match status" value="1"/>
</dbReference>
<dbReference type="InterPro" id="IPR050428">
    <property type="entry name" value="TCS_sensor_his_kinase"/>
</dbReference>
<keyword evidence="7 14" id="KW-0418">Kinase</keyword>
<dbReference type="SUPFAM" id="SSF55874">
    <property type="entry name" value="ATPase domain of HSP90 chaperone/DNA topoisomerase II/histidine kinase"/>
    <property type="match status" value="1"/>
</dbReference>
<dbReference type="GO" id="GO:0005886">
    <property type="term" value="C:plasma membrane"/>
    <property type="evidence" value="ECO:0007669"/>
    <property type="project" value="UniProtKB-SubCell"/>
</dbReference>
<evidence type="ECO:0000256" key="10">
    <source>
        <dbReference type="ARBA" id="ARBA00023136"/>
    </source>
</evidence>
<dbReference type="PANTHER" id="PTHR45436:SF5">
    <property type="entry name" value="SENSOR HISTIDINE KINASE TRCS"/>
    <property type="match status" value="1"/>
</dbReference>
<keyword evidence="8 11" id="KW-1133">Transmembrane helix</keyword>
<evidence type="ECO:0000256" key="1">
    <source>
        <dbReference type="ARBA" id="ARBA00000085"/>
    </source>
</evidence>
<feature type="transmembrane region" description="Helical" evidence="11">
    <location>
        <begin position="164"/>
        <end position="189"/>
    </location>
</feature>
<dbReference type="SUPFAM" id="SSF47384">
    <property type="entry name" value="Homodimeric domain of signal transducing histidine kinase"/>
    <property type="match status" value="1"/>
</dbReference>
<dbReference type="InterPro" id="IPR003661">
    <property type="entry name" value="HisK_dim/P_dom"/>
</dbReference>
<evidence type="ECO:0000256" key="3">
    <source>
        <dbReference type="ARBA" id="ARBA00012438"/>
    </source>
</evidence>
<dbReference type="Gene3D" id="3.30.565.10">
    <property type="entry name" value="Histidine kinase-like ATPase, C-terminal domain"/>
    <property type="match status" value="1"/>
</dbReference>
<reference evidence="15" key="1">
    <citation type="submission" date="2016-10" db="EMBL/GenBank/DDBJ databases">
        <authorList>
            <person name="Varghese N."/>
            <person name="Submissions S."/>
        </authorList>
    </citation>
    <scope>NUCLEOTIDE SEQUENCE [LARGE SCALE GENOMIC DNA]</scope>
    <source>
        <strain evidence="15">DSM 44260</strain>
    </source>
</reference>
<sequence>MRTRLLGMVWFLVALLVFGLGVPLALSVAGSEQQKLFLDRLTDTNRFASMAQRPLTDDTADSMSEELRRYFELYGVAVLIVDQDSSPQVSSGSSSGLDPVDLASDDVRQQVQRALAGRRPESGALLLPWNDRPLVLAGPVLVDGEVRGAVITVSPTDSSRTRVLWWWLLIAAGGILSFGLALMLAVPVIQWILRPVRRLDEATGSLVAAVVSGREAEKVADEHGPPELRKLVRSFDQMAASVGDALAAQRAFVADASHQLRNPLTALKLRLVNLEGHVDLDADDHRVAAAAEADRLNRILDELLAMARAENTGGDLVPVDVDAVVAERVADWRVVADSRDITLDVAGSAGPARAMVPARGLDGILDALLDNALKFTGSGSSVRVSVAVDGTAGVVAVSVRDHGPGLRADELERATDRFWRSGAHQNVPGSGLGLAIVSRIVARAAGDLRLDLPEGGGLRVTVDLPVHR</sequence>
<evidence type="ECO:0000256" key="5">
    <source>
        <dbReference type="ARBA" id="ARBA00022679"/>
    </source>
</evidence>
<dbReference type="InterPro" id="IPR036097">
    <property type="entry name" value="HisK_dim/P_sf"/>
</dbReference>
<dbReference type="InterPro" id="IPR003594">
    <property type="entry name" value="HATPase_dom"/>
</dbReference>
<dbReference type="GO" id="GO:0000155">
    <property type="term" value="F:phosphorelay sensor kinase activity"/>
    <property type="evidence" value="ECO:0007669"/>
    <property type="project" value="InterPro"/>
</dbReference>
<dbReference type="InterPro" id="IPR036890">
    <property type="entry name" value="HATPase_C_sf"/>
</dbReference>
<evidence type="ECO:0000256" key="11">
    <source>
        <dbReference type="SAM" id="Phobius"/>
    </source>
</evidence>